<feature type="domain" description="Thioredoxin" evidence="5">
    <location>
        <begin position="74"/>
        <end position="231"/>
    </location>
</feature>
<dbReference type="Proteomes" id="UP000283063">
    <property type="component" value="Plasmid pW43B"/>
</dbReference>
<dbReference type="Pfam" id="PF02630">
    <property type="entry name" value="SCO1-SenC"/>
    <property type="match status" value="1"/>
</dbReference>
<proteinExistence type="inferred from homology"/>
<dbReference type="InterPro" id="IPR036249">
    <property type="entry name" value="Thioredoxin-like_sf"/>
</dbReference>
<keyword evidence="7" id="KW-1185">Reference proteome</keyword>
<evidence type="ECO:0000256" key="2">
    <source>
        <dbReference type="ARBA" id="ARBA00023008"/>
    </source>
</evidence>
<dbReference type="InterPro" id="IPR003782">
    <property type="entry name" value="SCO1/SenC"/>
</dbReference>
<keyword evidence="2 3" id="KW-0186">Copper</keyword>
<gene>
    <name evidence="6" type="ORF">EBB79_23060</name>
</gene>
<feature type="disulfide bond" description="Redox-active" evidence="4">
    <location>
        <begin position="111"/>
        <end position="115"/>
    </location>
</feature>
<feature type="binding site" evidence="3">
    <location>
        <position position="115"/>
    </location>
    <ligand>
        <name>Cu cation</name>
        <dbReference type="ChEBI" id="CHEBI:23378"/>
    </ligand>
</feature>
<reference evidence="6 7" key="1">
    <citation type="submission" date="2018-10" db="EMBL/GenBank/DDBJ databases">
        <title>Parasedimentitalea marina sp. nov., a psychrophilic bacterium isolated from deep seawater of the New Britain Trench.</title>
        <authorList>
            <person name="Cao J."/>
        </authorList>
    </citation>
    <scope>NUCLEOTIDE SEQUENCE [LARGE SCALE GENOMIC DNA]</scope>
    <source>
        <strain evidence="6 7">W43</strain>
        <plasmid evidence="6 7">pW43B</plasmid>
    </source>
</reference>
<evidence type="ECO:0000256" key="4">
    <source>
        <dbReference type="PIRSR" id="PIRSR603782-2"/>
    </source>
</evidence>
<dbReference type="CDD" id="cd02968">
    <property type="entry name" value="SCO"/>
    <property type="match status" value="1"/>
</dbReference>
<feature type="binding site" evidence="3">
    <location>
        <position position="111"/>
    </location>
    <ligand>
        <name>Cu cation</name>
        <dbReference type="ChEBI" id="CHEBI:23378"/>
    </ligand>
</feature>
<dbReference type="GO" id="GO:0046872">
    <property type="term" value="F:metal ion binding"/>
    <property type="evidence" value="ECO:0007669"/>
    <property type="project" value="UniProtKB-KW"/>
</dbReference>
<evidence type="ECO:0000259" key="5">
    <source>
        <dbReference type="PROSITE" id="PS51352"/>
    </source>
</evidence>
<accession>A0A3T0NA42</accession>
<geneLocation type="plasmid" evidence="6 7">
    <name>pW43B</name>
</geneLocation>
<protein>
    <submittedName>
        <fullName evidence="6">SCO family protein</fullName>
    </submittedName>
</protein>
<comment type="similarity">
    <text evidence="1">Belongs to the SCO1/2 family.</text>
</comment>
<dbReference type="EMBL" id="CP033221">
    <property type="protein sequence ID" value="AZV80832.1"/>
    <property type="molecule type" value="Genomic_DNA"/>
</dbReference>
<dbReference type="SUPFAM" id="SSF52833">
    <property type="entry name" value="Thioredoxin-like"/>
    <property type="match status" value="1"/>
</dbReference>
<evidence type="ECO:0000313" key="6">
    <source>
        <dbReference type="EMBL" id="AZV80832.1"/>
    </source>
</evidence>
<sequence length="231" mass="25297">MAIAKPIGECVCSCCCAFHTCHGAALCCRSVASVVMRQLIITTVAALLGCTTLWRATDGFRAITAEGARRVQISANPEPVPSVVLETMDGSWQSLNNPDSPVLLEFIYTTCPTICQTSGGDFAELRDFLLQYNLQVPMFSVSFDPGTDTLENMQDYAKWHTATGMPWTVGRPLPQDLEPLLDLFRITVIPDGWGGYQHNVAVLLINREGAFSGAFDTRDYNAIRAALEKEL</sequence>
<dbReference type="OrthoDB" id="5296507at2"/>
<dbReference type="KEGG" id="sedi:EBB79_23060"/>
<dbReference type="InterPro" id="IPR013766">
    <property type="entry name" value="Thioredoxin_domain"/>
</dbReference>
<dbReference type="PROSITE" id="PS51352">
    <property type="entry name" value="THIOREDOXIN_2"/>
    <property type="match status" value="1"/>
</dbReference>
<dbReference type="Gene3D" id="3.40.30.10">
    <property type="entry name" value="Glutaredoxin"/>
    <property type="match status" value="1"/>
</dbReference>
<keyword evidence="6" id="KW-0614">Plasmid</keyword>
<keyword evidence="4" id="KW-1015">Disulfide bond</keyword>
<keyword evidence="3" id="KW-0479">Metal-binding</keyword>
<evidence type="ECO:0000313" key="7">
    <source>
        <dbReference type="Proteomes" id="UP000283063"/>
    </source>
</evidence>
<name>A0A3T0NA42_9RHOB</name>
<organism evidence="6 7">
    <name type="scientific">Parasedimentitalea marina</name>
    <dbReference type="NCBI Taxonomy" id="2483033"/>
    <lineage>
        <taxon>Bacteria</taxon>
        <taxon>Pseudomonadati</taxon>
        <taxon>Pseudomonadota</taxon>
        <taxon>Alphaproteobacteria</taxon>
        <taxon>Rhodobacterales</taxon>
        <taxon>Paracoccaceae</taxon>
        <taxon>Parasedimentitalea</taxon>
    </lineage>
</organism>
<evidence type="ECO:0000256" key="3">
    <source>
        <dbReference type="PIRSR" id="PIRSR603782-1"/>
    </source>
</evidence>
<feature type="binding site" evidence="3">
    <location>
        <position position="198"/>
    </location>
    <ligand>
        <name>Cu cation</name>
        <dbReference type="ChEBI" id="CHEBI:23378"/>
    </ligand>
</feature>
<evidence type="ECO:0000256" key="1">
    <source>
        <dbReference type="ARBA" id="ARBA00010996"/>
    </source>
</evidence>
<dbReference type="AlphaFoldDB" id="A0A3T0NA42"/>